<evidence type="ECO:0000256" key="8">
    <source>
        <dbReference type="SAM" id="MobiDB-lite"/>
    </source>
</evidence>
<feature type="compositionally biased region" description="Polar residues" evidence="8">
    <location>
        <begin position="1"/>
        <end position="14"/>
    </location>
</feature>
<feature type="compositionally biased region" description="Pro residues" evidence="8">
    <location>
        <begin position="483"/>
        <end position="494"/>
    </location>
</feature>
<dbReference type="InterPro" id="IPR050538">
    <property type="entry name" value="MAP_kinase_kinase_kinase"/>
</dbReference>
<dbReference type="InterPro" id="IPR008271">
    <property type="entry name" value="Ser/Thr_kinase_AS"/>
</dbReference>
<reference evidence="10" key="1">
    <citation type="journal article" date="2020" name="Fungal Divers.">
        <title>Resolving the Mortierellaceae phylogeny through synthesis of multi-gene phylogenetics and phylogenomics.</title>
        <authorList>
            <person name="Vandepol N."/>
            <person name="Liber J."/>
            <person name="Desiro A."/>
            <person name="Na H."/>
            <person name="Kennedy M."/>
            <person name="Barry K."/>
            <person name="Grigoriev I.V."/>
            <person name="Miller A.N."/>
            <person name="O'Donnell K."/>
            <person name="Stajich J.E."/>
            <person name="Bonito G."/>
        </authorList>
    </citation>
    <scope>NUCLEOTIDE SEQUENCE</scope>
    <source>
        <strain evidence="10">NVP60</strain>
    </source>
</reference>
<dbReference type="InterPro" id="IPR011009">
    <property type="entry name" value="Kinase-like_dom_sf"/>
</dbReference>
<keyword evidence="4 7" id="KW-0547">Nucleotide-binding</keyword>
<evidence type="ECO:0000256" key="1">
    <source>
        <dbReference type="ARBA" id="ARBA00006529"/>
    </source>
</evidence>
<organism evidence="10 11">
    <name type="scientific">Linnemannia gamsii</name>
    <dbReference type="NCBI Taxonomy" id="64522"/>
    <lineage>
        <taxon>Eukaryota</taxon>
        <taxon>Fungi</taxon>
        <taxon>Fungi incertae sedis</taxon>
        <taxon>Mucoromycota</taxon>
        <taxon>Mortierellomycotina</taxon>
        <taxon>Mortierellomycetes</taxon>
        <taxon>Mortierellales</taxon>
        <taxon>Mortierellaceae</taxon>
        <taxon>Linnemannia</taxon>
    </lineage>
</organism>
<protein>
    <recommendedName>
        <fullName evidence="9">Protein kinase domain-containing protein</fullName>
    </recommendedName>
</protein>
<feature type="compositionally biased region" description="Polar residues" evidence="8">
    <location>
        <begin position="700"/>
        <end position="720"/>
    </location>
</feature>
<gene>
    <name evidence="10" type="ORF">BGZ97_009654</name>
</gene>
<evidence type="ECO:0000256" key="7">
    <source>
        <dbReference type="PROSITE-ProRule" id="PRU10141"/>
    </source>
</evidence>
<feature type="region of interest" description="Disordered" evidence="8">
    <location>
        <begin position="1"/>
        <end position="66"/>
    </location>
</feature>
<comment type="similarity">
    <text evidence="1">Belongs to the protein kinase superfamily. STE Ser/Thr protein kinase family. MAP kinase kinase kinase subfamily.</text>
</comment>
<evidence type="ECO:0000313" key="11">
    <source>
        <dbReference type="Proteomes" id="UP000823405"/>
    </source>
</evidence>
<dbReference type="FunFam" id="1.10.510.10:FF:000182">
    <property type="entry name" value="MAP kinase kinase kinase mkh1"/>
    <property type="match status" value="1"/>
</dbReference>
<feature type="compositionally biased region" description="Pro residues" evidence="8">
    <location>
        <begin position="31"/>
        <end position="41"/>
    </location>
</feature>
<dbReference type="PRINTS" id="PR00109">
    <property type="entry name" value="TYRKINASE"/>
</dbReference>
<dbReference type="InterPro" id="IPR017441">
    <property type="entry name" value="Protein_kinase_ATP_BS"/>
</dbReference>
<dbReference type="PROSITE" id="PS50011">
    <property type="entry name" value="PROTEIN_KINASE_DOM"/>
    <property type="match status" value="1"/>
</dbReference>
<feature type="region of interest" description="Disordered" evidence="8">
    <location>
        <begin position="339"/>
        <end position="494"/>
    </location>
</feature>
<dbReference type="GO" id="GO:0004709">
    <property type="term" value="F:MAP kinase kinase kinase activity"/>
    <property type="evidence" value="ECO:0007669"/>
    <property type="project" value="UniProtKB-ARBA"/>
</dbReference>
<dbReference type="Gene3D" id="3.30.200.20">
    <property type="entry name" value="Phosphorylase Kinase, domain 1"/>
    <property type="match status" value="1"/>
</dbReference>
<evidence type="ECO:0000259" key="9">
    <source>
        <dbReference type="PROSITE" id="PS50011"/>
    </source>
</evidence>
<keyword evidence="2" id="KW-0723">Serine/threonine-protein kinase</keyword>
<dbReference type="GO" id="GO:0005524">
    <property type="term" value="F:ATP binding"/>
    <property type="evidence" value="ECO:0007669"/>
    <property type="project" value="UniProtKB-UniRule"/>
</dbReference>
<dbReference type="PROSITE" id="PS00107">
    <property type="entry name" value="PROTEIN_KINASE_ATP"/>
    <property type="match status" value="1"/>
</dbReference>
<dbReference type="Proteomes" id="UP000823405">
    <property type="component" value="Unassembled WGS sequence"/>
</dbReference>
<evidence type="ECO:0000256" key="2">
    <source>
        <dbReference type="ARBA" id="ARBA00022527"/>
    </source>
</evidence>
<sequence length="1481" mass="160447">MSSPQASLSQTQLHLQPIRPPSPTQIQQATSPPPPPPPPPITTTNLNKAMPPIPVQGSSPYPPVPKDLSAIASTSSVGAASSSSMNVASAGISSASASVSAPSSMPKNQIYGATFVGQTHATLKQLDPNISYFQRRLLLREIKDAVEGTKTAASVSSIGAENMNTPSPGSGSPVLLRLGSGSRPMVMSPGGSAHSPYANAHHVNNSSGSVVPLSSELSTIRTSFDQEPLSTKIYRSPTDESTGSSTATPLALKPASNQSRPSLDYIEPLEETTTYEFMQPQIRPNNSPRPMSDPDLRLLPGRLPAHVTIETTEFNHKIPNIAPRQSSIAYSAINYRPNLNVPPQIVPRGSSRDYSSAHGLNVPQSSRGMSPISPPSPDGGNHLYSQRQQEPVFGVKDVPGSSKNGPSLIERRNNPVPHIQTHLDSQGSAQYQNGQRPSYDNRTGPSKSGGGPYSDATVVGGTLGFGRRSSHKRNHSSADVIQYPPPAPAPQPASLPMAPPRTTRIQVTLDNENFKYVDITGIDNAVMLKEKIFSRMRILAEKNKYGIFETTELGSPLLDDPSTRGPPLNDRQLMDLVLDADNKGSVKFLVTPIMPLILPPDIDILNPKRGAVAATPSQSHNHIGVHNHDRNSPFQGASAIGVPQQDMAGYHQRERTTDSNHHIFQPDPYLAFMQPVDDLWNSVHPHQPFPDSKHPHNTGRHPQQGPSNQANTSPYGSYQPQMYRYVDNPAHPHFQADDTRRPSVGTNSARTSPRVGPVINTNLARMQKPGSNSPGIEGSPLSGKRTLPRNPNLSLVIGSNTDQDGKLVNHYVRTADRSASPGGSLGYPQQNRMGTGYDSGSPNATSYYGMNRANHPGFGDVPMVGHANYVNFVNSSGLPASPLSAGGKRSSYQPVAKYTSSHSNLNSPRSIDGGPTPELHIMNDQEEDDESENFWGERPPLDFLLENFGRFFQDHDLDHPIIELHPPTPFNGSPMVPAQTILGSSGSNHGSSSALKSHGVSPAMTDGWGSNSTMSSSQGSVSPHTSFAPGHRGSIVHKKSIRIVAQEAKDRFSRQYSGSKVMRRKSTKMWGSRLAEVMPTNNSTTPSVGLGVHEFDEELSPIAGSPAVVTRASIAEFVKEAAQEHHILPSEPPLIEESDLLESQESLPTLGGSSSQLRISVQQQQQRVVQVESGKVMDQSRQGIYQHPQSGTIKTFQYLKGGLIGRGSFGKVYHAFNLDTREMIAIKQVDLPQTLSERNCDRLKTSVEALFSEMEVLKDLDHENIVQYLGFAQNEETANIFLEYVSGGSIESCLKRSGPFPEAVIRSFTRQILLGLEYIHSKKIVHRDIKAANVLVDEQGICKISDFGISKKNAQSQGGYDEDVGSLQGSVFWMAPEMVTSKAYGAKVDIWSFGCLVLEMFTGQQPWKGYAPQQALFTIGSSSAHPPIPESISEEGQRFLARCFITDANQRPTAADLLQDAFAVPPANFNFNDYIEGKITD</sequence>
<feature type="compositionally biased region" description="Low complexity" evidence="8">
    <location>
        <begin position="1007"/>
        <end position="1022"/>
    </location>
</feature>
<feature type="compositionally biased region" description="Polar residues" evidence="8">
    <location>
        <begin position="422"/>
        <end position="446"/>
    </location>
</feature>
<evidence type="ECO:0000256" key="3">
    <source>
        <dbReference type="ARBA" id="ARBA00022679"/>
    </source>
</evidence>
<dbReference type="InterPro" id="IPR000719">
    <property type="entry name" value="Prot_kinase_dom"/>
</dbReference>
<dbReference type="FunFam" id="3.30.200.20:FF:000387">
    <property type="entry name" value="Serine/threonine-protein kinase STE11"/>
    <property type="match status" value="1"/>
</dbReference>
<keyword evidence="6 7" id="KW-0067">ATP-binding</keyword>
<dbReference type="Pfam" id="PF00069">
    <property type="entry name" value="Pkinase"/>
    <property type="match status" value="1"/>
</dbReference>
<dbReference type="SUPFAM" id="SSF56112">
    <property type="entry name" value="Protein kinase-like (PK-like)"/>
    <property type="match status" value="1"/>
</dbReference>
<dbReference type="OrthoDB" id="266718at2759"/>
<feature type="binding site" evidence="7">
    <location>
        <position position="1227"/>
    </location>
    <ligand>
        <name>ATP</name>
        <dbReference type="ChEBI" id="CHEBI:30616"/>
    </ligand>
</feature>
<feature type="region of interest" description="Disordered" evidence="8">
    <location>
        <begin position="984"/>
        <end position="1032"/>
    </location>
</feature>
<evidence type="ECO:0000256" key="5">
    <source>
        <dbReference type="ARBA" id="ARBA00022777"/>
    </source>
</evidence>
<dbReference type="GO" id="GO:0000196">
    <property type="term" value="P:cell integrity MAPK cascade"/>
    <property type="evidence" value="ECO:0007669"/>
    <property type="project" value="UniProtKB-ARBA"/>
</dbReference>
<dbReference type="PANTHER" id="PTHR48016:SF48">
    <property type="entry name" value="SERINE_THREONINE-PROTEIN KINASE BCK1_SLK1_SSP31"/>
    <property type="match status" value="1"/>
</dbReference>
<feature type="compositionally biased region" description="Polar residues" evidence="8">
    <location>
        <begin position="239"/>
        <end position="248"/>
    </location>
</feature>
<keyword evidence="11" id="KW-1185">Reference proteome</keyword>
<dbReference type="InterPro" id="IPR001245">
    <property type="entry name" value="Ser-Thr/Tyr_kinase_cat_dom"/>
</dbReference>
<dbReference type="SMART" id="SM00220">
    <property type="entry name" value="S_TKc"/>
    <property type="match status" value="1"/>
</dbReference>
<feature type="region of interest" description="Disordered" evidence="8">
    <location>
        <begin position="681"/>
        <end position="789"/>
    </location>
</feature>
<keyword evidence="5" id="KW-0418">Kinase</keyword>
<evidence type="ECO:0000256" key="4">
    <source>
        <dbReference type="ARBA" id="ARBA00022741"/>
    </source>
</evidence>
<feature type="region of interest" description="Disordered" evidence="8">
    <location>
        <begin position="233"/>
        <end position="261"/>
    </location>
</feature>
<feature type="compositionally biased region" description="Polar residues" evidence="8">
    <location>
        <begin position="759"/>
        <end position="774"/>
    </location>
</feature>
<feature type="compositionally biased region" description="Low complexity" evidence="8">
    <location>
        <begin position="984"/>
        <end position="993"/>
    </location>
</feature>
<feature type="domain" description="Protein kinase" evidence="9">
    <location>
        <begin position="1198"/>
        <end position="1463"/>
    </location>
</feature>
<feature type="compositionally biased region" description="Polar residues" evidence="8">
    <location>
        <begin position="897"/>
        <end position="909"/>
    </location>
</feature>
<evidence type="ECO:0000256" key="6">
    <source>
        <dbReference type="ARBA" id="ARBA00022840"/>
    </source>
</evidence>
<feature type="region of interest" description="Disordered" evidence="8">
    <location>
        <begin position="897"/>
        <end position="933"/>
    </location>
</feature>
<dbReference type="PANTHER" id="PTHR48016">
    <property type="entry name" value="MAP KINASE KINASE KINASE SSK2-RELATED-RELATED"/>
    <property type="match status" value="1"/>
</dbReference>
<name>A0A9P6UW45_9FUNG</name>
<dbReference type="EMBL" id="JAAAIN010000047">
    <property type="protein sequence ID" value="KAG0321944.1"/>
    <property type="molecule type" value="Genomic_DNA"/>
</dbReference>
<keyword evidence="3" id="KW-0808">Transferase</keyword>
<dbReference type="PROSITE" id="PS00108">
    <property type="entry name" value="PROTEIN_KINASE_ST"/>
    <property type="match status" value="1"/>
</dbReference>
<evidence type="ECO:0000313" key="10">
    <source>
        <dbReference type="EMBL" id="KAG0321944.1"/>
    </source>
</evidence>
<accession>A0A9P6UW45</accession>
<proteinExistence type="inferred from homology"/>
<comment type="caution">
    <text evidence="10">The sequence shown here is derived from an EMBL/GenBank/DDBJ whole genome shotgun (WGS) entry which is preliminary data.</text>
</comment>
<dbReference type="Gene3D" id="1.10.510.10">
    <property type="entry name" value="Transferase(Phosphotransferase) domain 1"/>
    <property type="match status" value="1"/>
</dbReference>